<keyword evidence="2" id="KW-1185">Reference proteome</keyword>
<dbReference type="EMBL" id="FMAY01000014">
    <property type="protein sequence ID" value="SCC35143.1"/>
    <property type="molecule type" value="Genomic_DNA"/>
</dbReference>
<dbReference type="Proteomes" id="UP000198975">
    <property type="component" value="Unassembled WGS sequence"/>
</dbReference>
<dbReference type="Pfam" id="PF00221">
    <property type="entry name" value="Lyase_aromatic"/>
    <property type="match status" value="1"/>
</dbReference>
<dbReference type="RefSeq" id="WP_061493119.1">
    <property type="nucleotide sequence ID" value="NZ_CP115659.1"/>
</dbReference>
<gene>
    <name evidence="1" type="ORF">GA0061071_114109</name>
</gene>
<evidence type="ECO:0000313" key="2">
    <source>
        <dbReference type="Proteomes" id="UP000198975"/>
    </source>
</evidence>
<sequence length="520" mass="55153">MTTTSFSSTQQRDAVTLGRATTTLDELVRIADGAPVALDPDALSYMDTVSGYIHNAMNRGDVIYGLTTGVGDLVTERLSADQIASMQLNMLRSHACGMGADLSVREVRAMMAVMLKSLLQGCSGVSAELAQRMALMLNRQVTPWSPAGGSVGYLIATAHIGLSLFGEGQCWYQGQLLPSADALAKAGIPPRVPGPREGHALISGTYEITALACLAVRDFEQLLPVADMAGGMCLEALKGNTRGYDARLHALRPHAGQQETARILRRLLQGSDILQRYRDHRVQDALSLRCIPQIHGAVRDQLAHCRHIVTTELNAVTDNPVFLIEADELVTLPGGNGHGAPLALALDALAVAIAQLSTASQARSDRITNVHLSGLPAFLVGKSGANSGMMIPPYVAAALAGDNRSLAAPASVHTVSTCAGQEDHISMGVSAARKARQAVANAVDIVAIELLCACQAIEFHRPLRASVGTELTLAQVRKRVAFRETDTALYPDMHAVRDLIASGELSRQLCALINDEAENG</sequence>
<dbReference type="Gene3D" id="1.20.200.10">
    <property type="entry name" value="Fumarase/aspartase (Central domain)"/>
    <property type="match status" value="1"/>
</dbReference>
<accession>A0A1C4DUW1</accession>
<proteinExistence type="predicted"/>
<name>A0A1C4DUW1_9ENTR</name>
<evidence type="ECO:0000313" key="1">
    <source>
        <dbReference type="EMBL" id="SCC35143.1"/>
    </source>
</evidence>
<dbReference type="InterPro" id="IPR024083">
    <property type="entry name" value="Fumarase/histidase_N"/>
</dbReference>
<dbReference type="InterPro" id="IPR008948">
    <property type="entry name" value="L-Aspartase-like"/>
</dbReference>
<dbReference type="AlphaFoldDB" id="A0A1C4DUW1"/>
<dbReference type="GO" id="GO:0016841">
    <property type="term" value="F:ammonia-lyase activity"/>
    <property type="evidence" value="ECO:0007669"/>
    <property type="project" value="UniProtKB-ARBA"/>
</dbReference>
<organism evidence="1 2">
    <name type="scientific">Kosakonia oryzendophytica</name>
    <dbReference type="NCBI Taxonomy" id="1005665"/>
    <lineage>
        <taxon>Bacteria</taxon>
        <taxon>Pseudomonadati</taxon>
        <taxon>Pseudomonadota</taxon>
        <taxon>Gammaproteobacteria</taxon>
        <taxon>Enterobacterales</taxon>
        <taxon>Enterobacteriaceae</taxon>
        <taxon>Kosakonia</taxon>
    </lineage>
</organism>
<dbReference type="OrthoDB" id="9806955at2"/>
<reference evidence="2" key="1">
    <citation type="submission" date="2016-08" db="EMBL/GenBank/DDBJ databases">
        <authorList>
            <person name="Varghese N."/>
            <person name="Submissions Spin"/>
        </authorList>
    </citation>
    <scope>NUCLEOTIDE SEQUENCE [LARGE SCALE GENOMIC DNA]</scope>
    <source>
        <strain evidence="2">REICA_082</strain>
    </source>
</reference>
<dbReference type="InterPro" id="IPR001106">
    <property type="entry name" value="Aromatic_Lyase"/>
</dbReference>
<protein>
    <submittedName>
        <fullName evidence="1">Histidine ammonia-lyase</fullName>
    </submittedName>
</protein>
<dbReference type="Gene3D" id="1.10.275.10">
    <property type="entry name" value="Fumarase/aspartase (N-terminal domain)"/>
    <property type="match status" value="1"/>
</dbReference>
<dbReference type="CDD" id="cd00332">
    <property type="entry name" value="PAL-HAL"/>
    <property type="match status" value="1"/>
</dbReference>
<dbReference type="PANTHER" id="PTHR10362">
    <property type="entry name" value="HISTIDINE AMMONIA-LYASE"/>
    <property type="match status" value="1"/>
</dbReference>
<keyword evidence="1" id="KW-0456">Lyase</keyword>
<dbReference type="SUPFAM" id="SSF48557">
    <property type="entry name" value="L-aspartase-like"/>
    <property type="match status" value="1"/>
</dbReference>